<evidence type="ECO:0000313" key="2">
    <source>
        <dbReference type="Proteomes" id="UP001284601"/>
    </source>
</evidence>
<comment type="caution">
    <text evidence="1">The sequence shown here is derived from an EMBL/GenBank/DDBJ whole genome shotgun (WGS) entry which is preliminary data.</text>
</comment>
<organism evidence="1 2">
    <name type="scientific">Conexibacter stalactiti</name>
    <dbReference type="NCBI Taxonomy" id="1940611"/>
    <lineage>
        <taxon>Bacteria</taxon>
        <taxon>Bacillati</taxon>
        <taxon>Actinomycetota</taxon>
        <taxon>Thermoleophilia</taxon>
        <taxon>Solirubrobacterales</taxon>
        <taxon>Conexibacteraceae</taxon>
        <taxon>Conexibacter</taxon>
    </lineage>
</organism>
<dbReference type="RefSeq" id="WP_318599437.1">
    <property type="nucleotide sequence ID" value="NZ_JAWSTH010000071.1"/>
</dbReference>
<gene>
    <name evidence="1" type="ORF">R7226_21825</name>
</gene>
<sequence length="45" mass="4606">MSGKLLALVIFLAVAIAFLIGIMLASLGPSGGFTPENSFVVVALR</sequence>
<reference evidence="2" key="1">
    <citation type="submission" date="2023-07" db="EMBL/GenBank/DDBJ databases">
        <title>Conexibacter stalactiti sp. nov., isolated from stalactites in a lava cave and emended description of the genus Conexibacter.</title>
        <authorList>
            <person name="Lee S.D."/>
        </authorList>
    </citation>
    <scope>NUCLEOTIDE SEQUENCE [LARGE SCALE GENOMIC DNA]</scope>
    <source>
        <strain evidence="2">KCTC 39840</strain>
    </source>
</reference>
<accession>A0ABU4HUK2</accession>
<proteinExistence type="predicted"/>
<evidence type="ECO:0000313" key="1">
    <source>
        <dbReference type="EMBL" id="MDW5597002.1"/>
    </source>
</evidence>
<dbReference type="Proteomes" id="UP001284601">
    <property type="component" value="Unassembled WGS sequence"/>
</dbReference>
<dbReference type="EMBL" id="JAWSTH010000071">
    <property type="protein sequence ID" value="MDW5597002.1"/>
    <property type="molecule type" value="Genomic_DNA"/>
</dbReference>
<protein>
    <submittedName>
        <fullName evidence="1">Uncharacterized protein</fullName>
    </submittedName>
</protein>
<name>A0ABU4HUK2_9ACTN</name>
<keyword evidence="2" id="KW-1185">Reference proteome</keyword>
<reference evidence="1 2" key="2">
    <citation type="submission" date="2023-10" db="EMBL/GenBank/DDBJ databases">
        <authorList>
            <person name="Han X.F."/>
        </authorList>
    </citation>
    <scope>NUCLEOTIDE SEQUENCE [LARGE SCALE GENOMIC DNA]</scope>
    <source>
        <strain evidence="1 2">KCTC 39840</strain>
    </source>
</reference>